<reference evidence="2 3" key="1">
    <citation type="submission" date="2016-11" db="EMBL/GenBank/DDBJ databases">
        <authorList>
            <person name="Jaros S."/>
            <person name="Januszkiewicz K."/>
            <person name="Wedrychowicz H."/>
        </authorList>
    </citation>
    <scope>NUCLEOTIDE SEQUENCE [LARGE SCALE GENOMIC DNA]</scope>
    <source>
        <strain evidence="2 3">CGMCC 4.2025</strain>
    </source>
</reference>
<dbReference type="CDD" id="cd07043">
    <property type="entry name" value="STAS_anti-anti-sigma_factors"/>
    <property type="match status" value="1"/>
</dbReference>
<organism evidence="2 3">
    <name type="scientific">Actinacidiphila paucisporea</name>
    <dbReference type="NCBI Taxonomy" id="310782"/>
    <lineage>
        <taxon>Bacteria</taxon>
        <taxon>Bacillati</taxon>
        <taxon>Actinomycetota</taxon>
        <taxon>Actinomycetes</taxon>
        <taxon>Kitasatosporales</taxon>
        <taxon>Streptomycetaceae</taxon>
        <taxon>Actinacidiphila</taxon>
    </lineage>
</organism>
<dbReference type="STRING" id="310782.SAMN05216499_11626"/>
<dbReference type="InterPro" id="IPR036513">
    <property type="entry name" value="STAS_dom_sf"/>
</dbReference>
<dbReference type="Pfam" id="PF13466">
    <property type="entry name" value="STAS_2"/>
    <property type="match status" value="1"/>
</dbReference>
<gene>
    <name evidence="2" type="ORF">SAMN05216499_11626</name>
</gene>
<accession>A0A1M7MFY0</accession>
<protein>
    <submittedName>
        <fullName evidence="2">Anti-sigma-factor antagonist</fullName>
    </submittedName>
</protein>
<dbReference type="Gene3D" id="3.30.750.24">
    <property type="entry name" value="STAS domain"/>
    <property type="match status" value="1"/>
</dbReference>
<dbReference type="OrthoDB" id="4249752at2"/>
<name>A0A1M7MFY0_9ACTN</name>
<dbReference type="SUPFAM" id="SSF52091">
    <property type="entry name" value="SpoIIaa-like"/>
    <property type="match status" value="1"/>
</dbReference>
<feature type="domain" description="STAS" evidence="1">
    <location>
        <begin position="21"/>
        <end position="116"/>
    </location>
</feature>
<dbReference type="InterPro" id="IPR058548">
    <property type="entry name" value="MlaB-like_STAS"/>
</dbReference>
<dbReference type="InterPro" id="IPR002645">
    <property type="entry name" value="STAS_dom"/>
</dbReference>
<proteinExistence type="predicted"/>
<evidence type="ECO:0000313" key="2">
    <source>
        <dbReference type="EMBL" id="SHM89769.1"/>
    </source>
</evidence>
<evidence type="ECO:0000313" key="3">
    <source>
        <dbReference type="Proteomes" id="UP000184111"/>
    </source>
</evidence>
<dbReference type="EMBL" id="FRBI01000016">
    <property type="protein sequence ID" value="SHM89769.1"/>
    <property type="molecule type" value="Genomic_DNA"/>
</dbReference>
<dbReference type="RefSeq" id="WP_073500805.1">
    <property type="nucleotide sequence ID" value="NZ_FRBI01000016.1"/>
</dbReference>
<sequence length="116" mass="12892">MTPIPPPFTVTVECGRSSACFHLAGDLDYNVGDTVVQQARRHLVDHPGLHDLRLDCAELTFCDSVGVSSLLMIHRHAGAHSVRLHLDNRPPFLQRLLDITGLQQLFTHPHIAQQAE</sequence>
<dbReference type="Proteomes" id="UP000184111">
    <property type="component" value="Unassembled WGS sequence"/>
</dbReference>
<keyword evidence="3" id="KW-1185">Reference proteome</keyword>
<dbReference type="AlphaFoldDB" id="A0A1M7MFY0"/>
<dbReference type="PROSITE" id="PS50801">
    <property type="entry name" value="STAS"/>
    <property type="match status" value="1"/>
</dbReference>
<evidence type="ECO:0000259" key="1">
    <source>
        <dbReference type="PROSITE" id="PS50801"/>
    </source>
</evidence>